<dbReference type="PANTHER" id="PTHR33705:SF2">
    <property type="entry name" value="PHOSPHOCARRIER PROTEIN NPR"/>
    <property type="match status" value="1"/>
</dbReference>
<evidence type="ECO:0000259" key="4">
    <source>
        <dbReference type="PROSITE" id="PS51350"/>
    </source>
</evidence>
<dbReference type="PANTHER" id="PTHR33705">
    <property type="entry name" value="PHOSPHOCARRIER PROTEIN HPR"/>
    <property type="match status" value="1"/>
</dbReference>
<dbReference type="SUPFAM" id="SSF55594">
    <property type="entry name" value="HPr-like"/>
    <property type="match status" value="1"/>
</dbReference>
<dbReference type="PROSITE" id="PS51350">
    <property type="entry name" value="PTS_HPR_DOM"/>
    <property type="match status" value="1"/>
</dbReference>
<evidence type="ECO:0000256" key="3">
    <source>
        <dbReference type="ARBA" id="ARBA00022683"/>
    </source>
</evidence>
<name>A0ABR9ZQY4_9FIRM</name>
<dbReference type="InterPro" id="IPR035895">
    <property type="entry name" value="HPr-like_sf"/>
</dbReference>
<gene>
    <name evidence="5" type="ORF">ISU02_05535</name>
</gene>
<dbReference type="RefSeq" id="WP_194700811.1">
    <property type="nucleotide sequence ID" value="NZ_JADKNH010000003.1"/>
</dbReference>
<keyword evidence="2" id="KW-0963">Cytoplasm</keyword>
<dbReference type="Proteomes" id="UP000614200">
    <property type="component" value="Unassembled WGS sequence"/>
</dbReference>
<keyword evidence="6" id="KW-1185">Reference proteome</keyword>
<dbReference type="InterPro" id="IPR002114">
    <property type="entry name" value="PTS_HPr_Ser_P_site"/>
</dbReference>
<dbReference type="Gene3D" id="3.30.1340.10">
    <property type="entry name" value="HPr-like"/>
    <property type="match status" value="1"/>
</dbReference>
<sequence>MEKKLILKAEAGFHARPASVFAQKAMTFDGDVSIIFGDKEVNGKSVMGILTLGAVCGSEITIKLAGKDEAAMMAELVEIVETMK</sequence>
<keyword evidence="3" id="KW-0598">Phosphotransferase system</keyword>
<dbReference type="Pfam" id="PF00381">
    <property type="entry name" value="PTS-HPr"/>
    <property type="match status" value="1"/>
</dbReference>
<dbReference type="PRINTS" id="PR00107">
    <property type="entry name" value="PHOSPHOCPHPR"/>
</dbReference>
<feature type="domain" description="HPr" evidence="4">
    <location>
        <begin position="1"/>
        <end position="84"/>
    </location>
</feature>
<dbReference type="InterPro" id="IPR050399">
    <property type="entry name" value="HPr"/>
</dbReference>
<evidence type="ECO:0000313" key="6">
    <source>
        <dbReference type="Proteomes" id="UP000614200"/>
    </source>
</evidence>
<proteinExistence type="predicted"/>
<dbReference type="InterPro" id="IPR000032">
    <property type="entry name" value="HPr-like"/>
</dbReference>
<protein>
    <submittedName>
        <fullName evidence="5">HPr family phosphocarrier protein</fullName>
    </submittedName>
</protein>
<reference evidence="5 6" key="1">
    <citation type="submission" date="2020-11" db="EMBL/GenBank/DDBJ databases">
        <title>Fusibacter basophilias sp. nov.</title>
        <authorList>
            <person name="Qiu D."/>
        </authorList>
    </citation>
    <scope>NUCLEOTIDE SEQUENCE [LARGE SCALE GENOMIC DNA]</scope>
    <source>
        <strain evidence="5 6">Q10-2</strain>
    </source>
</reference>
<dbReference type="NCBIfam" id="TIGR01003">
    <property type="entry name" value="PTS_HPr_family"/>
    <property type="match status" value="1"/>
</dbReference>
<comment type="caution">
    <text evidence="5">The sequence shown here is derived from an EMBL/GenBank/DDBJ whole genome shotgun (WGS) entry which is preliminary data.</text>
</comment>
<evidence type="ECO:0000313" key="5">
    <source>
        <dbReference type="EMBL" id="MBF4692568.1"/>
    </source>
</evidence>
<evidence type="ECO:0000256" key="2">
    <source>
        <dbReference type="ARBA" id="ARBA00022490"/>
    </source>
</evidence>
<organism evidence="5 6">
    <name type="scientific">Fusibacter ferrireducens</name>
    <dbReference type="NCBI Taxonomy" id="2785058"/>
    <lineage>
        <taxon>Bacteria</taxon>
        <taxon>Bacillati</taxon>
        <taxon>Bacillota</taxon>
        <taxon>Clostridia</taxon>
        <taxon>Eubacteriales</taxon>
        <taxon>Eubacteriales Family XII. Incertae Sedis</taxon>
        <taxon>Fusibacter</taxon>
    </lineage>
</organism>
<dbReference type="EMBL" id="JADKNH010000003">
    <property type="protein sequence ID" value="MBF4692568.1"/>
    <property type="molecule type" value="Genomic_DNA"/>
</dbReference>
<accession>A0ABR9ZQY4</accession>
<comment type="subcellular location">
    <subcellularLocation>
        <location evidence="1">Cytoplasm</location>
    </subcellularLocation>
</comment>
<dbReference type="PROSITE" id="PS00589">
    <property type="entry name" value="PTS_HPR_SER"/>
    <property type="match status" value="1"/>
</dbReference>
<evidence type="ECO:0000256" key="1">
    <source>
        <dbReference type="ARBA" id="ARBA00004496"/>
    </source>
</evidence>